<evidence type="ECO:0000256" key="1">
    <source>
        <dbReference type="SAM" id="MobiDB-lite"/>
    </source>
</evidence>
<feature type="region of interest" description="Disordered" evidence="1">
    <location>
        <begin position="1142"/>
        <end position="1162"/>
    </location>
</feature>
<feature type="region of interest" description="Disordered" evidence="1">
    <location>
        <begin position="1456"/>
        <end position="1528"/>
    </location>
</feature>
<sequence>MANLSEDIQCAGSDTRPPMLDMTDFASWQQCIRLYCKGKENGVNILKSIDKGPFHMGTFRETLTEGDEGALHLGPERPRVYSNLSPEEKERFVMAVKLNRGLRDSKYDQLYAYLKQHEAHANQNKMMLDRFTQHTVDPLALMSNVLHQQGTSAAGYEGAQNRVRNTNPGQARQIKCYNCNGIGHITRNYTQPKRPYNLEYFKDKMLLMQAQENGADEYDAFNSDVDEAPTELTVFMANLSSVDPVYDKAGPSYDLDILFEVHDHDNYQDAIYELHGVHEMHDHVQPNCVVNSNAKDTSDSNMISYDQYVKDNAESVVQNNVSSVPYDAPLMIINEMHEQTAQCVFVNAHTKVVDASLTAKLVIYREQVELYERRAKFELTVREQKIEEKLRIVIIDHNIKEEILKKEHHSVKIQVNYTINHNKSMVEEVTSLKKDFKQKENKYLEEVLDMKALKEKEIVKSNHARVLVHDSEDTLEIAETTQKQMNEKMKDLQCVKKKDLIKMKAEGLKEQTPTLRPIKVLMVYPLNTPATLVPKEMKEVFDQMEAEVDQQAVDKKCDEIERKNLLIEHENLIAECLNFMKKFIRTIRFGNDHFGVIMGYGDYVIGDSVISKAEAVATACFTQTDLSFTLIIIKPHMSCEDLRKLQPTTDIGIFIGYAPSRKGYKIYNKRTRRIMKTIYVQFDELTKPMTPVQLAPYVPLINKELEILFQLMFDEYLEPPCVERPVSPFTAVPVLFISAGTPSSTTIDQDAPSLSHLPSSSTLQSPCLHHGVAAGSTRIEENPLAPVDNDPFVNVFALEPSFEASTSEDAMLVANEYRQKEGIDFKESFAPVSRIEAIRIFIANASSKNMAIYQMDVKTAFLNGELKEEVYVSQPEGFVDPDHPTLVNQKVLLNQRGEKGVVELYFVMTDYQLADIFTKALLRELFEFLLPHLDKMADENVPAPTLLGILDLMRQKNKRMKQKGLIRHYGILQKMEDSTLYAKEGNKINIKDFLKRFEITPIDQAHQFVSPSSGDAIMNFINELGYTEERIILHCLLAKHNRRITAKKEGKKKPTTAKQPKPKPANEKSSKPAPVPKPRATKEKLAKPSPVKPSKMGKMSLESFQAQSQAHVGSVTIQEPVAKATRPLPVFEGKDQFILQRQTPTKEEGSTGPSTQAQDDTSANIVYESSFPADAKTCAVSNKTTSGGDTGILQIDEDQGKDADNQVNLEEKTVKLDQCQAGSDPSKVLKSRPLLEQEFMEEDQAVPDPGVSHVAHVGPNPKPTHEEFMANVYFDVHGSLKLPVDKHVSLEEPLSSSRTLSSMKNLDDAYTFGDYSNNAYNNNPSTSTSSTTKSTLDSKLAACIATLEQKLAAFDKKSKTLDNTTQNLGSKVFTLELQDLPHKINQTVNTVVKEAVHIALQDQLRDRFRELPETDMKEILQQRMFESDSYKSLPQHVALYEALEVYMKRANKDEFLAEKDKSRKRRRNDQDPPPPPLDSDLSKKRRHDLGASGSSRHQSTCHSEQPVKDVPITDNVNASDSEDTNTVHLPKLKTRLDWMKPILEEDRPATPEPDWVIPPNALFELENN</sequence>
<organism evidence="4">
    <name type="scientific">Tanacetum cinerariifolium</name>
    <name type="common">Dalmatian daisy</name>
    <name type="synonym">Chrysanthemum cinerariifolium</name>
    <dbReference type="NCBI Taxonomy" id="118510"/>
    <lineage>
        <taxon>Eukaryota</taxon>
        <taxon>Viridiplantae</taxon>
        <taxon>Streptophyta</taxon>
        <taxon>Embryophyta</taxon>
        <taxon>Tracheophyta</taxon>
        <taxon>Spermatophyta</taxon>
        <taxon>Magnoliopsida</taxon>
        <taxon>eudicotyledons</taxon>
        <taxon>Gunneridae</taxon>
        <taxon>Pentapetalae</taxon>
        <taxon>asterids</taxon>
        <taxon>campanulids</taxon>
        <taxon>Asterales</taxon>
        <taxon>Asteraceae</taxon>
        <taxon>Asteroideae</taxon>
        <taxon>Anthemideae</taxon>
        <taxon>Anthemidinae</taxon>
        <taxon>Tanacetum</taxon>
    </lineage>
</organism>
<evidence type="ECO:0000313" key="4">
    <source>
        <dbReference type="EMBL" id="GEU57926.1"/>
    </source>
</evidence>
<dbReference type="Pfam" id="PF07727">
    <property type="entry name" value="RVT_2"/>
    <property type="match status" value="1"/>
</dbReference>
<evidence type="ECO:0000259" key="3">
    <source>
        <dbReference type="Pfam" id="PF25597"/>
    </source>
</evidence>
<feature type="compositionally biased region" description="Polar residues" evidence="1">
    <location>
        <begin position="1514"/>
        <end position="1527"/>
    </location>
</feature>
<gene>
    <name evidence="4" type="ORF">Tci_029904</name>
</gene>
<dbReference type="InterPro" id="IPR057670">
    <property type="entry name" value="SH3_retrovirus"/>
</dbReference>
<proteinExistence type="predicted"/>
<dbReference type="InterPro" id="IPR013103">
    <property type="entry name" value="RVT_2"/>
</dbReference>
<dbReference type="EMBL" id="BKCJ010003914">
    <property type="protein sequence ID" value="GEU57926.1"/>
    <property type="molecule type" value="Genomic_DNA"/>
</dbReference>
<feature type="compositionally biased region" description="Polar residues" evidence="1">
    <location>
        <begin position="1492"/>
        <end position="1503"/>
    </location>
</feature>
<feature type="region of interest" description="Disordered" evidence="1">
    <location>
        <begin position="1044"/>
        <end position="1098"/>
    </location>
</feature>
<dbReference type="Pfam" id="PF25597">
    <property type="entry name" value="SH3_retrovirus"/>
    <property type="match status" value="1"/>
</dbReference>
<accession>A0A6L2L8A9</accession>
<reference evidence="4" key="1">
    <citation type="journal article" date="2019" name="Sci. Rep.">
        <title>Draft genome of Tanacetum cinerariifolium, the natural source of mosquito coil.</title>
        <authorList>
            <person name="Yamashiro T."/>
            <person name="Shiraishi A."/>
            <person name="Satake H."/>
            <person name="Nakayama K."/>
        </authorList>
    </citation>
    <scope>NUCLEOTIDE SEQUENCE</scope>
</reference>
<feature type="compositionally biased region" description="Polar residues" evidence="1">
    <location>
        <begin position="1151"/>
        <end position="1162"/>
    </location>
</feature>
<feature type="domain" description="Retroviral polymerase SH3-like" evidence="3">
    <location>
        <begin position="636"/>
        <end position="687"/>
    </location>
</feature>
<name>A0A6L2L8A9_TANCI</name>
<protein>
    <submittedName>
        <fullName evidence="4">Retrovirus-related Pol polyprotein from transposon TNT 1-94</fullName>
    </submittedName>
</protein>
<comment type="caution">
    <text evidence="4">The sequence shown here is derived from an EMBL/GenBank/DDBJ whole genome shotgun (WGS) entry which is preliminary data.</text>
</comment>
<feature type="compositionally biased region" description="Basic residues" evidence="1">
    <location>
        <begin position="1044"/>
        <end position="1055"/>
    </location>
</feature>
<feature type="domain" description="Reverse transcriptase Ty1/copia-type" evidence="2">
    <location>
        <begin position="809"/>
        <end position="882"/>
    </location>
</feature>
<evidence type="ECO:0000259" key="2">
    <source>
        <dbReference type="Pfam" id="PF07727"/>
    </source>
</evidence>